<dbReference type="InterPro" id="IPR011008">
    <property type="entry name" value="Dimeric_a/b-barrel"/>
</dbReference>
<feature type="transmembrane region" description="Helical" evidence="1">
    <location>
        <begin position="158"/>
        <end position="178"/>
    </location>
</feature>
<proteinExistence type="predicted"/>
<keyword evidence="4" id="KW-1185">Reference proteome</keyword>
<keyword evidence="1" id="KW-0472">Membrane</keyword>
<gene>
    <name evidence="3" type="ORF">ACFQZ6_00905</name>
</gene>
<feature type="domain" description="ABM" evidence="2">
    <location>
        <begin position="19"/>
        <end position="110"/>
    </location>
</feature>
<comment type="caution">
    <text evidence="3">The sequence shown here is derived from an EMBL/GenBank/DDBJ whole genome shotgun (WGS) entry which is preliminary data.</text>
</comment>
<dbReference type="SUPFAM" id="SSF54909">
    <property type="entry name" value="Dimeric alpha+beta barrel"/>
    <property type="match status" value="1"/>
</dbReference>
<dbReference type="RefSeq" id="WP_381604394.1">
    <property type="nucleotide sequence ID" value="NZ_JBHTEB010000001.1"/>
</dbReference>
<evidence type="ECO:0000259" key="2">
    <source>
        <dbReference type="PROSITE" id="PS51725"/>
    </source>
</evidence>
<dbReference type="PROSITE" id="PS51725">
    <property type="entry name" value="ABM"/>
    <property type="match status" value="1"/>
</dbReference>
<sequence length="192" mass="21138">MTTAPAPEQTSEPQPSGEVGILIARQVDPGHEEEFERWAHGILDAAAAFPGHLGYGLFRPARPGDPWFLVHRFRDADACAAWQGSPERAAWFERAGTGHREIHRRHLSGLEGWFPQRDPSTSAMPARWKMSLTAAGGILPLSLFTGVVLQPVLSAVPLLPRTALVALFFSGLMTYALMPALTRLLHRWLYPG</sequence>
<dbReference type="InterPro" id="IPR038762">
    <property type="entry name" value="ABM_predict"/>
</dbReference>
<dbReference type="Proteomes" id="UP001597023">
    <property type="component" value="Unassembled WGS sequence"/>
</dbReference>
<dbReference type="Gene3D" id="3.30.70.100">
    <property type="match status" value="1"/>
</dbReference>
<name>A0ABW2W176_9ACTN</name>
<dbReference type="EMBL" id="JBHTEB010000001">
    <property type="protein sequence ID" value="MFD0312811.1"/>
    <property type="molecule type" value="Genomic_DNA"/>
</dbReference>
<reference evidence="4" key="1">
    <citation type="journal article" date="2019" name="Int. J. Syst. Evol. Microbiol.">
        <title>The Global Catalogue of Microorganisms (GCM) 10K type strain sequencing project: providing services to taxonomists for standard genome sequencing and annotation.</title>
        <authorList>
            <consortium name="The Broad Institute Genomics Platform"/>
            <consortium name="The Broad Institute Genome Sequencing Center for Infectious Disease"/>
            <person name="Wu L."/>
            <person name="Ma J."/>
        </authorList>
    </citation>
    <scope>NUCLEOTIDE SEQUENCE [LARGE SCALE GENOMIC DNA]</scope>
    <source>
        <strain evidence="4">CGMCC 4.7400</strain>
    </source>
</reference>
<keyword evidence="1" id="KW-0812">Transmembrane</keyword>
<dbReference type="Pfam" id="PF03992">
    <property type="entry name" value="ABM"/>
    <property type="match status" value="1"/>
</dbReference>
<keyword evidence="1" id="KW-1133">Transmembrane helix</keyword>
<keyword evidence="3" id="KW-0503">Monooxygenase</keyword>
<organism evidence="3 4">
    <name type="scientific">Streptomyces flavalbus</name>
    <dbReference type="NCBI Taxonomy" id="2665155"/>
    <lineage>
        <taxon>Bacteria</taxon>
        <taxon>Bacillati</taxon>
        <taxon>Actinomycetota</taxon>
        <taxon>Actinomycetes</taxon>
        <taxon>Kitasatosporales</taxon>
        <taxon>Streptomycetaceae</taxon>
        <taxon>Streptomyces</taxon>
    </lineage>
</organism>
<dbReference type="InterPro" id="IPR007138">
    <property type="entry name" value="ABM_dom"/>
</dbReference>
<feature type="transmembrane region" description="Helical" evidence="1">
    <location>
        <begin position="132"/>
        <end position="152"/>
    </location>
</feature>
<evidence type="ECO:0000313" key="3">
    <source>
        <dbReference type="EMBL" id="MFD0312811.1"/>
    </source>
</evidence>
<evidence type="ECO:0000256" key="1">
    <source>
        <dbReference type="SAM" id="Phobius"/>
    </source>
</evidence>
<dbReference type="GO" id="GO:0004497">
    <property type="term" value="F:monooxygenase activity"/>
    <property type="evidence" value="ECO:0007669"/>
    <property type="project" value="UniProtKB-KW"/>
</dbReference>
<dbReference type="PANTHER" id="PTHR40057">
    <property type="entry name" value="SLR1162 PROTEIN"/>
    <property type="match status" value="1"/>
</dbReference>
<dbReference type="PANTHER" id="PTHR40057:SF1">
    <property type="entry name" value="SLR1162 PROTEIN"/>
    <property type="match status" value="1"/>
</dbReference>
<keyword evidence="3" id="KW-0560">Oxidoreductase</keyword>
<protein>
    <submittedName>
        <fullName evidence="3">Antibiotic biosynthesis monooxygenase</fullName>
    </submittedName>
</protein>
<evidence type="ECO:0000313" key="4">
    <source>
        <dbReference type="Proteomes" id="UP001597023"/>
    </source>
</evidence>
<accession>A0ABW2W176</accession>